<evidence type="ECO:0000259" key="2">
    <source>
        <dbReference type="Pfam" id="PF01243"/>
    </source>
</evidence>
<organism evidence="3 4">
    <name type="scientific">Candidatus Dormiibacter inghamiae</name>
    <dbReference type="NCBI Taxonomy" id="3127013"/>
    <lineage>
        <taxon>Bacteria</taxon>
        <taxon>Bacillati</taxon>
        <taxon>Candidatus Dormiibacterota</taxon>
        <taxon>Candidatus Dormibacteria</taxon>
        <taxon>Candidatus Dormibacterales</taxon>
        <taxon>Candidatus Dormibacteraceae</taxon>
        <taxon>Candidatus Dormiibacter</taxon>
    </lineage>
</organism>
<reference evidence="3 4" key="1">
    <citation type="submission" date="2020-10" db="EMBL/GenBank/DDBJ databases">
        <title>Ca. Dormibacterota MAGs.</title>
        <authorList>
            <person name="Montgomery K."/>
        </authorList>
    </citation>
    <scope>NUCLEOTIDE SEQUENCE [LARGE SCALE GENOMIC DNA]</scope>
    <source>
        <strain evidence="3">SC8811_S16_3</strain>
    </source>
</reference>
<dbReference type="Proteomes" id="UP000620075">
    <property type="component" value="Unassembled WGS sequence"/>
</dbReference>
<dbReference type="SUPFAM" id="SSF50475">
    <property type="entry name" value="FMN-binding split barrel"/>
    <property type="match status" value="1"/>
</dbReference>
<keyword evidence="1" id="KW-0560">Oxidoreductase</keyword>
<dbReference type="RefSeq" id="WP_338176925.1">
    <property type="nucleotide sequence ID" value="NZ_JAEKNQ010000019.1"/>
</dbReference>
<feature type="domain" description="Pyridoxamine 5'-phosphate oxidase N-terminal" evidence="2">
    <location>
        <begin position="10"/>
        <end position="133"/>
    </location>
</feature>
<dbReference type="AlphaFoldDB" id="A0A934K9G2"/>
<dbReference type="GO" id="GO:0070967">
    <property type="term" value="F:coenzyme F420 binding"/>
    <property type="evidence" value="ECO:0007669"/>
    <property type="project" value="TreeGrafter"/>
</dbReference>
<dbReference type="Gene3D" id="2.30.110.10">
    <property type="entry name" value="Electron Transport, Fmn-binding Protein, Chain A"/>
    <property type="match status" value="1"/>
</dbReference>
<name>A0A934K9G2_9BACT</name>
<evidence type="ECO:0000256" key="1">
    <source>
        <dbReference type="ARBA" id="ARBA00023002"/>
    </source>
</evidence>
<gene>
    <name evidence="3" type="ORF">JF888_04415</name>
</gene>
<dbReference type="NCBIfam" id="TIGR03668">
    <property type="entry name" value="Rv0121_F420"/>
    <property type="match status" value="1"/>
</dbReference>
<dbReference type="InterPro" id="IPR011576">
    <property type="entry name" value="Pyridox_Oxase_N"/>
</dbReference>
<dbReference type="GO" id="GO:0005829">
    <property type="term" value="C:cytosol"/>
    <property type="evidence" value="ECO:0007669"/>
    <property type="project" value="TreeGrafter"/>
</dbReference>
<dbReference type="PANTHER" id="PTHR35176:SF2">
    <property type="entry name" value="F420H(2)-DEPENDENT REDUCTASE RV1155"/>
    <property type="match status" value="1"/>
</dbReference>
<dbReference type="InterPro" id="IPR052019">
    <property type="entry name" value="F420H2_bilvrd_red/Heme_oxyg"/>
</dbReference>
<dbReference type="GO" id="GO:0016627">
    <property type="term" value="F:oxidoreductase activity, acting on the CH-CH group of donors"/>
    <property type="evidence" value="ECO:0007669"/>
    <property type="project" value="TreeGrafter"/>
</dbReference>
<sequence length="140" mass="16080">MRERQREVEVLAAPVGRLATLNPDGSAHVVPLCFVLAQDRIYWAVDQKPKRTRQLRRLANLIRDPRATLLVDHYEPDWDRLWWVRIQGRATVLEPGPEQASALELLRAKYPQYAAQAPAGPFVRITIDEWSAWPPSINAH</sequence>
<accession>A0A934K9G2</accession>
<proteinExistence type="predicted"/>
<protein>
    <submittedName>
        <fullName evidence="3">TIGR03668 family PPOX class F420-dependent oxidoreductase</fullName>
    </submittedName>
</protein>
<dbReference type="PANTHER" id="PTHR35176">
    <property type="entry name" value="HEME OXYGENASE HI_0854-RELATED"/>
    <property type="match status" value="1"/>
</dbReference>
<evidence type="ECO:0000313" key="4">
    <source>
        <dbReference type="Proteomes" id="UP000620075"/>
    </source>
</evidence>
<dbReference type="InterPro" id="IPR012349">
    <property type="entry name" value="Split_barrel_FMN-bd"/>
</dbReference>
<dbReference type="Pfam" id="PF01243">
    <property type="entry name" value="PNPOx_N"/>
    <property type="match status" value="1"/>
</dbReference>
<dbReference type="EMBL" id="JAEKNQ010000019">
    <property type="protein sequence ID" value="MBJ7602424.1"/>
    <property type="molecule type" value="Genomic_DNA"/>
</dbReference>
<evidence type="ECO:0000313" key="3">
    <source>
        <dbReference type="EMBL" id="MBJ7602424.1"/>
    </source>
</evidence>
<comment type="caution">
    <text evidence="3">The sequence shown here is derived from an EMBL/GenBank/DDBJ whole genome shotgun (WGS) entry which is preliminary data.</text>
</comment>
<dbReference type="InterPro" id="IPR019967">
    <property type="entry name" value="F420-dep_enz_PPOX_Rv0121"/>
</dbReference>